<dbReference type="SUPFAM" id="SSF88723">
    <property type="entry name" value="PIN domain-like"/>
    <property type="match status" value="1"/>
</dbReference>
<dbReference type="Proteomes" id="UP000509429">
    <property type="component" value="Chromosome"/>
</dbReference>
<dbReference type="InterPro" id="IPR029060">
    <property type="entry name" value="PIN-like_dom_sf"/>
</dbReference>
<evidence type="ECO:0000313" key="1">
    <source>
        <dbReference type="EMBL" id="QKQ24317.1"/>
    </source>
</evidence>
<protein>
    <submittedName>
        <fullName evidence="1">Uncharacterized protein</fullName>
    </submittedName>
</protein>
<evidence type="ECO:0000313" key="2">
    <source>
        <dbReference type="Proteomes" id="UP000509429"/>
    </source>
</evidence>
<dbReference type="KEGG" id="reo:HUE58_04095"/>
<keyword evidence="2" id="KW-1185">Reference proteome</keyword>
<gene>
    <name evidence="1" type="ORF">HUE58_04095</name>
</gene>
<dbReference type="AlphaFoldDB" id="A0A6N0HPT9"/>
<reference evidence="1 2" key="1">
    <citation type="submission" date="2020-05" db="EMBL/GenBank/DDBJ databases">
        <title>Horizontal transmission and recombination maintain forever young bacterial symbiont genomes.</title>
        <authorList>
            <person name="Russell S.L."/>
            <person name="Pepper-Tunick E."/>
            <person name="Svedberg J."/>
            <person name="Byrne A."/>
            <person name="Ruelas Castillo J."/>
            <person name="Vollmers C."/>
            <person name="Beinart R.A."/>
            <person name="Corbett-Detig R."/>
        </authorList>
    </citation>
    <scope>NUCLEOTIDE SEQUENCE [LARGE SCALE GENOMIC DNA]</scope>
    <source>
        <strain evidence="1">JDF_Ridge</strain>
    </source>
</reference>
<accession>A0A6N0HPT9</accession>
<proteinExistence type="predicted"/>
<organism evidence="1 2">
    <name type="scientific">Candidatus Ruthia endofausta</name>
    <dbReference type="NCBI Taxonomy" id="2738852"/>
    <lineage>
        <taxon>Bacteria</taxon>
        <taxon>Pseudomonadati</taxon>
        <taxon>Pseudomonadota</taxon>
        <taxon>Gammaproteobacteria</taxon>
        <taxon>Candidatus Pseudothioglobaceae</taxon>
        <taxon>Candidatus Ruthturnera</taxon>
    </lineage>
</organism>
<dbReference type="EMBL" id="CP054490">
    <property type="protein sequence ID" value="QKQ24317.1"/>
    <property type="molecule type" value="Genomic_DNA"/>
</dbReference>
<dbReference type="Gene3D" id="3.40.50.1010">
    <property type="entry name" value="5'-nuclease"/>
    <property type="match status" value="1"/>
</dbReference>
<name>A0A6N0HPT9_9GAMM</name>
<sequence length="43" mass="4873">MPDAIILATARQNKAILVTRNSKDFSKNQQDIVILYNIGELKK</sequence>